<evidence type="ECO:0000256" key="15">
    <source>
        <dbReference type="RuleBase" id="RU003691"/>
    </source>
</evidence>
<dbReference type="InParanoid" id="G0QZR1"/>
<evidence type="ECO:0000256" key="13">
    <source>
        <dbReference type="PIRSR" id="PIRSR000350-3"/>
    </source>
</evidence>
<comment type="similarity">
    <text evidence="1 15">Belongs to the class-I pyridine nucleotide-disulfide oxidoreductase family.</text>
</comment>
<evidence type="ECO:0000256" key="4">
    <source>
        <dbReference type="ARBA" id="ARBA00022630"/>
    </source>
</evidence>
<dbReference type="GO" id="GO:0045454">
    <property type="term" value="P:cell redox homeostasis"/>
    <property type="evidence" value="ECO:0007669"/>
    <property type="project" value="InterPro"/>
</dbReference>
<dbReference type="GO" id="GO:0005739">
    <property type="term" value="C:mitochondrion"/>
    <property type="evidence" value="ECO:0007669"/>
    <property type="project" value="TreeGrafter"/>
</dbReference>
<dbReference type="OrthoDB" id="5956163at2759"/>
<evidence type="ECO:0000256" key="5">
    <source>
        <dbReference type="ARBA" id="ARBA00022827"/>
    </source>
</evidence>
<keyword evidence="4 15" id="KW-0285">Flavoprotein</keyword>
<evidence type="ECO:0000256" key="2">
    <source>
        <dbReference type="ARBA" id="ARBA00012610"/>
    </source>
</evidence>
<comment type="cofactor">
    <cofactor evidence="13">
        <name>FAD</name>
        <dbReference type="ChEBI" id="CHEBI:57692"/>
    </cofactor>
    <text evidence="13">Binds 1 FAD per subunit.</text>
</comment>
<feature type="binding site" evidence="13">
    <location>
        <position position="284"/>
    </location>
    <ligand>
        <name>NAD(+)</name>
        <dbReference type="ChEBI" id="CHEBI:57540"/>
    </ligand>
</feature>
<feature type="domain" description="FAD/NAD(P)-binding" evidence="17">
    <location>
        <begin position="8"/>
        <end position="341"/>
    </location>
</feature>
<keyword evidence="13" id="KW-0547">Nucleotide-binding</keyword>
<evidence type="ECO:0000313" key="19">
    <source>
        <dbReference type="Proteomes" id="UP000008983"/>
    </source>
</evidence>
<keyword evidence="10 15" id="KW-0676">Redox-active center</keyword>
<keyword evidence="7" id="KW-0712">Selenocysteine</keyword>
<dbReference type="OMA" id="HPTCGEI"/>
<evidence type="ECO:0000259" key="17">
    <source>
        <dbReference type="Pfam" id="PF07992"/>
    </source>
</evidence>
<feature type="disulfide bond" description="Redox-active" evidence="14">
    <location>
        <begin position="54"/>
        <end position="59"/>
    </location>
</feature>
<feature type="active site" description="Proton acceptor" evidence="12">
    <location>
        <position position="464"/>
    </location>
</feature>
<evidence type="ECO:0000256" key="11">
    <source>
        <dbReference type="ARBA" id="ARBA00053237"/>
    </source>
</evidence>
<evidence type="ECO:0000256" key="14">
    <source>
        <dbReference type="PIRSR" id="PIRSR000350-4"/>
    </source>
</evidence>
<dbReference type="Proteomes" id="UP000008983">
    <property type="component" value="Unassembled WGS sequence"/>
</dbReference>
<dbReference type="GO" id="GO:0005829">
    <property type="term" value="C:cytosol"/>
    <property type="evidence" value="ECO:0007669"/>
    <property type="project" value="TreeGrafter"/>
</dbReference>
<dbReference type="EMBL" id="GL984165">
    <property type="protein sequence ID" value="EGR29300.1"/>
    <property type="molecule type" value="Genomic_DNA"/>
</dbReference>
<gene>
    <name evidence="18" type="ORF">IMG5_159150</name>
</gene>
<accession>G0QZR1</accession>
<dbReference type="RefSeq" id="XP_004030536.1">
    <property type="nucleotide sequence ID" value="XM_004030488.1"/>
</dbReference>
<comment type="function">
    <text evidence="11">Catalyzes the transfer of electrons from NADPH to thioredoxins TRX1, TRX2 and TRX3, which in turn act as reductants of disulfide containing proteins. Able to reduce nitroglutathione (GSNO), a compound involved in the transport of nitric oxide (NO); however, TRX1 is more efficient in reducing GSNO. Has no catalytic activity towards oxidized glutathione (GSSG).</text>
</comment>
<dbReference type="InterPro" id="IPR004099">
    <property type="entry name" value="Pyr_nucl-diS_OxRdtase_dimer"/>
</dbReference>
<dbReference type="GeneID" id="14905393"/>
<feature type="domain" description="Pyridine nucleotide-disulphide oxidoreductase dimerisation" evidence="16">
    <location>
        <begin position="361"/>
        <end position="473"/>
    </location>
</feature>
<dbReference type="InterPro" id="IPR046952">
    <property type="entry name" value="GSHR/TRXR-like"/>
</dbReference>
<organism evidence="18 19">
    <name type="scientific">Ichthyophthirius multifiliis</name>
    <name type="common">White spot disease agent</name>
    <name type="synonym">Ich</name>
    <dbReference type="NCBI Taxonomy" id="5932"/>
    <lineage>
        <taxon>Eukaryota</taxon>
        <taxon>Sar</taxon>
        <taxon>Alveolata</taxon>
        <taxon>Ciliophora</taxon>
        <taxon>Intramacronucleata</taxon>
        <taxon>Oligohymenophorea</taxon>
        <taxon>Hymenostomatida</taxon>
        <taxon>Ophryoglenina</taxon>
        <taxon>Ichthyophthirius</taxon>
    </lineage>
</organism>
<dbReference type="GO" id="GO:0004362">
    <property type="term" value="F:glutathione-disulfide reductase (NADPH) activity"/>
    <property type="evidence" value="ECO:0007669"/>
    <property type="project" value="TreeGrafter"/>
</dbReference>
<dbReference type="SUPFAM" id="SSF51905">
    <property type="entry name" value="FAD/NAD(P)-binding domain"/>
    <property type="match status" value="1"/>
</dbReference>
<dbReference type="eggNOG" id="KOG4716">
    <property type="taxonomic scope" value="Eukaryota"/>
</dbReference>
<evidence type="ECO:0000256" key="8">
    <source>
        <dbReference type="ARBA" id="ARBA00023002"/>
    </source>
</evidence>
<feature type="binding site" evidence="13">
    <location>
        <position position="325"/>
    </location>
    <ligand>
        <name>FAD</name>
        <dbReference type="ChEBI" id="CHEBI:57692"/>
    </ligand>
</feature>
<feature type="binding site" evidence="13">
    <location>
        <position position="63"/>
    </location>
    <ligand>
        <name>FAD</name>
        <dbReference type="ChEBI" id="CHEBI:57692"/>
    </ligand>
</feature>
<dbReference type="InterPro" id="IPR023753">
    <property type="entry name" value="FAD/NAD-binding_dom"/>
</dbReference>
<dbReference type="PRINTS" id="PR00411">
    <property type="entry name" value="PNDRDTASEI"/>
</dbReference>
<keyword evidence="13" id="KW-0520">NAD</keyword>
<evidence type="ECO:0000256" key="1">
    <source>
        <dbReference type="ARBA" id="ARBA00007532"/>
    </source>
</evidence>
<dbReference type="GO" id="GO:0050660">
    <property type="term" value="F:flavin adenine dinucleotide binding"/>
    <property type="evidence" value="ECO:0007669"/>
    <property type="project" value="InterPro"/>
</dbReference>
<dbReference type="PROSITE" id="PS00076">
    <property type="entry name" value="PYRIDINE_REDOX_1"/>
    <property type="match status" value="1"/>
</dbReference>
<dbReference type="Pfam" id="PF02852">
    <property type="entry name" value="Pyr_redox_dim"/>
    <property type="match status" value="1"/>
</dbReference>
<keyword evidence="5 13" id="KW-0274">FAD</keyword>
<protein>
    <recommendedName>
        <fullName evidence="3">Thioredoxin reductase</fullName>
        <ecNumber evidence="2">1.8.1.9</ecNumber>
    </recommendedName>
</protein>
<dbReference type="Gene3D" id="3.50.50.60">
    <property type="entry name" value="FAD/NAD(P)-binding domain"/>
    <property type="match status" value="2"/>
</dbReference>
<dbReference type="Gene3D" id="3.30.390.30">
    <property type="match status" value="1"/>
</dbReference>
<keyword evidence="9" id="KW-1015">Disulfide bond</keyword>
<dbReference type="InterPro" id="IPR012999">
    <property type="entry name" value="Pyr_OxRdtase_I_AS"/>
</dbReference>
<evidence type="ECO:0000259" key="16">
    <source>
        <dbReference type="Pfam" id="PF02852"/>
    </source>
</evidence>
<sequence>MQSHQYTYDLFVIGGGSGGLAAAKEAASLGAKVALADFVKPSPIGSKWGLGGTCVNVGCIPKKLMHLSAVVGESHEAQKNMGWSDIKDKYSHQWEPMVQRVQNHIKKLNWGYKVALAENEVKYFNSLATLFDKNTVELTDKKGEKTKITSKYILISVGGRPTFLDDIPNNRQLCITSDDIFSLQKPPGKTLIVGASYIALECAGFLAGFHYDVTVMVRSILLRGFDQEMANKIGEYMERHGVKFIRGTIPSDIKQEGEKKRVFWKDANGQTQSDVYDTIMLAIGRSSDTQNIGLEQLGIKTKPNGKIICNDDDTTSIEGVFAIGDCVDKRPELTPTAIKAGRLLVRRLFGGEKKFMNYHYIPTTVFTPLEYGTIGFSEEDAKVKFGDANIKVFYSIFKPLEWNYSDHRHDDKGYCKLIINSADNKRVVGFHYLGPNAGEVTQGFAIAFILKATKEHFDDIVGIHPTSAEEFTTLKFIKGEGEAKESGC</sequence>
<evidence type="ECO:0000313" key="18">
    <source>
        <dbReference type="EMBL" id="EGR29300.1"/>
    </source>
</evidence>
<reference evidence="18 19" key="1">
    <citation type="submission" date="2011-07" db="EMBL/GenBank/DDBJ databases">
        <authorList>
            <person name="Coyne R."/>
            <person name="Brami D."/>
            <person name="Johnson J."/>
            <person name="Hostetler J."/>
            <person name="Hannick L."/>
            <person name="Clark T."/>
            <person name="Cassidy-Hanley D."/>
            <person name="Inman J."/>
        </authorList>
    </citation>
    <scope>NUCLEOTIDE SEQUENCE [LARGE SCALE GENOMIC DNA]</scope>
    <source>
        <strain evidence="18 19">G5</strain>
    </source>
</reference>
<dbReference type="FunFam" id="3.50.50.60:FF:000190">
    <property type="entry name" value="Thioredoxin reductase"/>
    <property type="match status" value="1"/>
</dbReference>
<dbReference type="STRING" id="857967.G0QZR1"/>
<evidence type="ECO:0000256" key="7">
    <source>
        <dbReference type="ARBA" id="ARBA00022933"/>
    </source>
</evidence>
<dbReference type="PIRSF" id="PIRSF000350">
    <property type="entry name" value="Mercury_reductase_MerA"/>
    <property type="match status" value="1"/>
</dbReference>
<name>G0QZR1_ICHMU</name>
<dbReference type="InterPro" id="IPR036188">
    <property type="entry name" value="FAD/NAD-bd_sf"/>
</dbReference>
<dbReference type="InterPro" id="IPR001100">
    <property type="entry name" value="Pyr_nuc-diS_OxRdtase"/>
</dbReference>
<keyword evidence="19" id="KW-1185">Reference proteome</keyword>
<dbReference type="InterPro" id="IPR006338">
    <property type="entry name" value="Thioredoxin/glutathione_Rdtase"/>
</dbReference>
<evidence type="ECO:0000256" key="9">
    <source>
        <dbReference type="ARBA" id="ARBA00023157"/>
    </source>
</evidence>
<dbReference type="FunCoup" id="G0QZR1">
    <property type="interactions" value="189"/>
</dbReference>
<evidence type="ECO:0000256" key="3">
    <source>
        <dbReference type="ARBA" id="ARBA00018719"/>
    </source>
</evidence>
<evidence type="ECO:0000256" key="12">
    <source>
        <dbReference type="PIRSR" id="PIRSR000350-2"/>
    </source>
</evidence>
<dbReference type="PANTHER" id="PTHR42737:SF8">
    <property type="entry name" value="THIOREDOXIN-DISULFIDE REDUCTASE"/>
    <property type="match status" value="1"/>
</dbReference>
<dbReference type="PANTHER" id="PTHR42737">
    <property type="entry name" value="GLUTATHIONE REDUCTASE"/>
    <property type="match status" value="1"/>
</dbReference>
<evidence type="ECO:0000256" key="10">
    <source>
        <dbReference type="ARBA" id="ARBA00023284"/>
    </source>
</evidence>
<dbReference type="AlphaFoldDB" id="G0QZR1"/>
<keyword evidence="6" id="KW-0521">NADP</keyword>
<dbReference type="SUPFAM" id="SSF55424">
    <property type="entry name" value="FAD/NAD-linked reductases, dimerisation (C-terminal) domain"/>
    <property type="match status" value="1"/>
</dbReference>
<evidence type="ECO:0000256" key="6">
    <source>
        <dbReference type="ARBA" id="ARBA00022857"/>
    </source>
</evidence>
<dbReference type="GO" id="GO:0034599">
    <property type="term" value="P:cellular response to oxidative stress"/>
    <property type="evidence" value="ECO:0007669"/>
    <property type="project" value="TreeGrafter"/>
</dbReference>
<feature type="binding site" evidence="13">
    <location>
        <begin position="194"/>
        <end position="201"/>
    </location>
    <ligand>
        <name>NAD(+)</name>
        <dbReference type="ChEBI" id="CHEBI:57540"/>
    </ligand>
</feature>
<dbReference type="PRINTS" id="PR00368">
    <property type="entry name" value="FADPNR"/>
</dbReference>
<dbReference type="GO" id="GO:0006749">
    <property type="term" value="P:glutathione metabolic process"/>
    <property type="evidence" value="ECO:0007669"/>
    <property type="project" value="TreeGrafter"/>
</dbReference>
<dbReference type="Pfam" id="PF07992">
    <property type="entry name" value="Pyr_redox_2"/>
    <property type="match status" value="1"/>
</dbReference>
<dbReference type="GO" id="GO:0004791">
    <property type="term" value="F:thioredoxin-disulfide reductase (NADPH) activity"/>
    <property type="evidence" value="ECO:0007669"/>
    <property type="project" value="UniProtKB-EC"/>
</dbReference>
<proteinExistence type="inferred from homology"/>
<dbReference type="InterPro" id="IPR016156">
    <property type="entry name" value="FAD/NAD-linked_Rdtase_dimer_sf"/>
</dbReference>
<keyword evidence="8 15" id="KW-0560">Oxidoreductase</keyword>
<dbReference type="NCBIfam" id="TIGR01438">
    <property type="entry name" value="TGR"/>
    <property type="match status" value="1"/>
</dbReference>
<dbReference type="EC" id="1.8.1.9" evidence="2"/>